<evidence type="ECO:0000256" key="1">
    <source>
        <dbReference type="SAM" id="MobiDB-lite"/>
    </source>
</evidence>
<reference evidence="2" key="1">
    <citation type="journal article" date="2023" name="Plant J.">
        <title>The genome of the king protea, Protea cynaroides.</title>
        <authorList>
            <person name="Chang J."/>
            <person name="Duong T.A."/>
            <person name="Schoeman C."/>
            <person name="Ma X."/>
            <person name="Roodt D."/>
            <person name="Barker N."/>
            <person name="Li Z."/>
            <person name="Van de Peer Y."/>
            <person name="Mizrachi E."/>
        </authorList>
    </citation>
    <scope>NUCLEOTIDE SEQUENCE</scope>
    <source>
        <tissue evidence="2">Young leaves</tissue>
    </source>
</reference>
<gene>
    <name evidence="2" type="ORF">NE237_018200</name>
</gene>
<protein>
    <submittedName>
        <fullName evidence="2">Uncharacterized protein</fullName>
    </submittedName>
</protein>
<dbReference type="OrthoDB" id="1931397at2759"/>
<proteinExistence type="predicted"/>
<feature type="compositionally biased region" description="Basic and acidic residues" evidence="1">
    <location>
        <begin position="41"/>
        <end position="51"/>
    </location>
</feature>
<comment type="caution">
    <text evidence="2">The sequence shown here is derived from an EMBL/GenBank/DDBJ whole genome shotgun (WGS) entry which is preliminary data.</text>
</comment>
<feature type="region of interest" description="Disordered" evidence="1">
    <location>
        <begin position="1"/>
        <end position="66"/>
    </location>
</feature>
<dbReference type="PANTHER" id="PTHR38386:SF6">
    <property type="entry name" value="OS05G0426900 PROTEIN"/>
    <property type="match status" value="1"/>
</dbReference>
<sequence length="161" mass="17898">MNGYSKIKVLKTTKSRSTDFSDPLSPPQSPKPITVPIAKAQETKKTSDGKVKNTNTLDLFPEPEHDDQIGQSLGVILNRSYSVSAASRRFRTEKNNNSVQSAVKRAFSMRSSSTVDGYSRIHDKSSPLFSPTDDDHLTTPKTRSKKKRAKILKACKRLFGL</sequence>
<keyword evidence="3" id="KW-1185">Reference proteome</keyword>
<organism evidence="2 3">
    <name type="scientific">Protea cynaroides</name>
    <dbReference type="NCBI Taxonomy" id="273540"/>
    <lineage>
        <taxon>Eukaryota</taxon>
        <taxon>Viridiplantae</taxon>
        <taxon>Streptophyta</taxon>
        <taxon>Embryophyta</taxon>
        <taxon>Tracheophyta</taxon>
        <taxon>Spermatophyta</taxon>
        <taxon>Magnoliopsida</taxon>
        <taxon>Proteales</taxon>
        <taxon>Proteaceae</taxon>
        <taxon>Protea</taxon>
    </lineage>
</organism>
<dbReference type="PANTHER" id="PTHR38386">
    <property type="entry name" value="OS05G0426900 PROTEIN"/>
    <property type="match status" value="1"/>
</dbReference>
<feature type="region of interest" description="Disordered" evidence="1">
    <location>
        <begin position="116"/>
        <end position="146"/>
    </location>
</feature>
<name>A0A9Q0K9K7_9MAGN</name>
<evidence type="ECO:0000313" key="3">
    <source>
        <dbReference type="Proteomes" id="UP001141806"/>
    </source>
</evidence>
<dbReference type="AlphaFoldDB" id="A0A9Q0K9K7"/>
<dbReference type="Proteomes" id="UP001141806">
    <property type="component" value="Unassembled WGS sequence"/>
</dbReference>
<accession>A0A9Q0K9K7</accession>
<evidence type="ECO:0000313" key="2">
    <source>
        <dbReference type="EMBL" id="KAJ4966351.1"/>
    </source>
</evidence>
<dbReference type="EMBL" id="JAMYWD010000007">
    <property type="protein sequence ID" value="KAJ4966351.1"/>
    <property type="molecule type" value="Genomic_DNA"/>
</dbReference>